<dbReference type="InterPro" id="IPR001647">
    <property type="entry name" value="HTH_TetR"/>
</dbReference>
<evidence type="ECO:0000256" key="1">
    <source>
        <dbReference type="ARBA" id="ARBA00023125"/>
    </source>
</evidence>
<dbReference type="PANTHER" id="PTHR30055:SF146">
    <property type="entry name" value="HTH-TYPE TRANSCRIPTIONAL DUAL REGULATOR CECR"/>
    <property type="match status" value="1"/>
</dbReference>
<feature type="region of interest" description="Disordered" evidence="3">
    <location>
        <begin position="1"/>
        <end position="21"/>
    </location>
</feature>
<dbReference type="Proteomes" id="UP000297736">
    <property type="component" value="Unassembled WGS sequence"/>
</dbReference>
<dbReference type="Pfam" id="PF14246">
    <property type="entry name" value="TetR_C_7"/>
    <property type="match status" value="1"/>
</dbReference>
<keyword evidence="1 2" id="KW-0238">DNA-binding</keyword>
<feature type="DNA-binding region" description="H-T-H motif" evidence="2">
    <location>
        <begin position="43"/>
        <end position="62"/>
    </location>
</feature>
<dbReference type="InterPro" id="IPR050109">
    <property type="entry name" value="HTH-type_TetR-like_transc_reg"/>
</dbReference>
<dbReference type="GO" id="GO:0000976">
    <property type="term" value="F:transcription cis-regulatory region binding"/>
    <property type="evidence" value="ECO:0007669"/>
    <property type="project" value="TreeGrafter"/>
</dbReference>
<dbReference type="AlphaFoldDB" id="A0A4Z0KH59"/>
<protein>
    <submittedName>
        <fullName evidence="5">TetR/AcrR family transcriptional regulator</fullName>
    </submittedName>
</protein>
<evidence type="ECO:0000256" key="3">
    <source>
        <dbReference type="SAM" id="MobiDB-lite"/>
    </source>
</evidence>
<dbReference type="PRINTS" id="PR00455">
    <property type="entry name" value="HTHTETR"/>
</dbReference>
<evidence type="ECO:0000313" key="5">
    <source>
        <dbReference type="EMBL" id="TGD38013.1"/>
    </source>
</evidence>
<organism evidence="5 6">
    <name type="scientific">Brevibacterium aurantiacum</name>
    <dbReference type="NCBI Taxonomy" id="273384"/>
    <lineage>
        <taxon>Bacteria</taxon>
        <taxon>Bacillati</taxon>
        <taxon>Actinomycetota</taxon>
        <taxon>Actinomycetes</taxon>
        <taxon>Micrococcales</taxon>
        <taxon>Brevibacteriaceae</taxon>
        <taxon>Brevibacterium</taxon>
    </lineage>
</organism>
<evidence type="ECO:0000313" key="6">
    <source>
        <dbReference type="Proteomes" id="UP000297736"/>
    </source>
</evidence>
<proteinExistence type="predicted"/>
<dbReference type="InterPro" id="IPR009057">
    <property type="entry name" value="Homeodomain-like_sf"/>
</dbReference>
<dbReference type="Pfam" id="PF00440">
    <property type="entry name" value="TetR_N"/>
    <property type="match status" value="1"/>
</dbReference>
<feature type="compositionally biased region" description="Polar residues" evidence="3">
    <location>
        <begin position="1"/>
        <end position="17"/>
    </location>
</feature>
<name>A0A4Z0KH59_BREAU</name>
<dbReference type="RefSeq" id="WP_226829553.1">
    <property type="nucleotide sequence ID" value="NZ_JABUXX010000003.1"/>
</dbReference>
<comment type="caution">
    <text evidence="5">The sequence shown here is derived from an EMBL/GenBank/DDBJ whole genome shotgun (WGS) entry which is preliminary data.</text>
</comment>
<gene>
    <name evidence="5" type="ORF">EB834_12595</name>
</gene>
<dbReference type="InterPro" id="IPR023772">
    <property type="entry name" value="DNA-bd_HTH_TetR-type_CS"/>
</dbReference>
<dbReference type="PROSITE" id="PS01081">
    <property type="entry name" value="HTH_TETR_1"/>
    <property type="match status" value="1"/>
</dbReference>
<dbReference type="EMBL" id="RHFF01000012">
    <property type="protein sequence ID" value="TGD38013.1"/>
    <property type="molecule type" value="Genomic_DNA"/>
</dbReference>
<sequence>MISTSSTSGPAGKSTSRLRPEKRAAIMEGGRKVLAQHGIERASIDTIAAASKVSTRTIYKHFTDKSTLCTEIIAESAARVAEDITVLIEKYLLGVTSADDRESALTNFATAWLLSDAPSEDHRILMDQMHGIAFHEEPALVETWYRAGPGLVLDTLAAAFTTWGERGLLLVQRSDIAAAHFAQLVSARPNIVASSKISPRERTTWVSAGVEVFLRAYRA</sequence>
<dbReference type="InterPro" id="IPR039536">
    <property type="entry name" value="TetR_C_Proteobacteria"/>
</dbReference>
<dbReference type="SUPFAM" id="SSF46689">
    <property type="entry name" value="Homeodomain-like"/>
    <property type="match status" value="1"/>
</dbReference>
<dbReference type="PROSITE" id="PS50977">
    <property type="entry name" value="HTH_TETR_2"/>
    <property type="match status" value="1"/>
</dbReference>
<dbReference type="Gene3D" id="1.10.357.10">
    <property type="entry name" value="Tetracycline Repressor, domain 2"/>
    <property type="match status" value="1"/>
</dbReference>
<dbReference type="PANTHER" id="PTHR30055">
    <property type="entry name" value="HTH-TYPE TRANSCRIPTIONAL REGULATOR RUTR"/>
    <property type="match status" value="1"/>
</dbReference>
<dbReference type="GO" id="GO:0003700">
    <property type="term" value="F:DNA-binding transcription factor activity"/>
    <property type="evidence" value="ECO:0007669"/>
    <property type="project" value="TreeGrafter"/>
</dbReference>
<accession>A0A4Z0KH59</accession>
<evidence type="ECO:0000256" key="2">
    <source>
        <dbReference type="PROSITE-ProRule" id="PRU00335"/>
    </source>
</evidence>
<reference evidence="5 6" key="1">
    <citation type="submission" date="2018-10" db="EMBL/GenBank/DDBJ databases">
        <title>Brevibacterium genomes from Austrain hard cheese rinds.</title>
        <authorList>
            <person name="Anast J.M."/>
            <person name="Dzieciol M."/>
            <person name="Schultz D.L."/>
            <person name="Mann E."/>
            <person name="Wagner M."/>
            <person name="Schmitz-Esser S."/>
        </authorList>
    </citation>
    <scope>NUCLEOTIDE SEQUENCE [LARGE SCALE GENOMIC DNA]</scope>
    <source>
        <strain evidence="5 6">L261</strain>
    </source>
</reference>
<evidence type="ECO:0000259" key="4">
    <source>
        <dbReference type="PROSITE" id="PS50977"/>
    </source>
</evidence>
<feature type="domain" description="HTH tetR-type" evidence="4">
    <location>
        <begin position="20"/>
        <end position="80"/>
    </location>
</feature>